<dbReference type="CDD" id="cd00093">
    <property type="entry name" value="HTH_XRE"/>
    <property type="match status" value="1"/>
</dbReference>
<dbReference type="InterPro" id="IPR001387">
    <property type="entry name" value="Cro/C1-type_HTH"/>
</dbReference>
<evidence type="ECO:0000313" key="3">
    <source>
        <dbReference type="Proteomes" id="UP001432062"/>
    </source>
</evidence>
<gene>
    <name evidence="2" type="ORF">OG563_09440</name>
</gene>
<reference evidence="2" key="1">
    <citation type="submission" date="2022-10" db="EMBL/GenBank/DDBJ databases">
        <title>The complete genomes of actinobacterial strains from the NBC collection.</title>
        <authorList>
            <person name="Joergensen T.S."/>
            <person name="Alvarez Arevalo M."/>
            <person name="Sterndorff E.B."/>
            <person name="Faurdal D."/>
            <person name="Vuksanovic O."/>
            <person name="Mourched A.-S."/>
            <person name="Charusanti P."/>
            <person name="Shaw S."/>
            <person name="Blin K."/>
            <person name="Weber T."/>
        </authorList>
    </citation>
    <scope>NUCLEOTIDE SEQUENCE</scope>
    <source>
        <strain evidence="2">NBC_01482</strain>
    </source>
</reference>
<accession>A0ABZ1YZE1</accession>
<name>A0ABZ1YZE1_9NOCA</name>
<dbReference type="SUPFAM" id="SSF48452">
    <property type="entry name" value="TPR-like"/>
    <property type="match status" value="1"/>
</dbReference>
<evidence type="ECO:0000313" key="2">
    <source>
        <dbReference type="EMBL" id="WUV48393.1"/>
    </source>
</evidence>
<dbReference type="InterPro" id="IPR010982">
    <property type="entry name" value="Lambda_DNA-bd_dom_sf"/>
</dbReference>
<sequence>MFTDGGSVSGGLLRELRTIAGISLRTMAARTCFTPGYLSLVETGGKPVTLAVLDAYRKVLGDPTLGLAGVDAERLAATVTDPTTAGQSSLEDVAVILERTRHLEDTAGAALVAPVVRGIDGVARALASERVGGQSAAAVASEVARYRGWLEHALGRAHVANRALEDAVQLAESAGDRDQLAHSLSFRAYTARHQGDTARAVTLTDAAIAVDGAHPILAVYDRYQRAELLAVRGETRKAGKALASADTAAEAAADVELPSFGYWYTPGFWGVQRGIVLALLGRQADAVREAEQGIAALPSAHRSAGWLTLMLRQIHPDMSAVGP</sequence>
<dbReference type="Pfam" id="PF13560">
    <property type="entry name" value="HTH_31"/>
    <property type="match status" value="1"/>
</dbReference>
<proteinExistence type="predicted"/>
<keyword evidence="3" id="KW-1185">Reference proteome</keyword>
<feature type="domain" description="HTH cro/C1-type" evidence="1">
    <location>
        <begin position="13"/>
        <end position="67"/>
    </location>
</feature>
<dbReference type="SUPFAM" id="SSF47413">
    <property type="entry name" value="lambda repressor-like DNA-binding domains"/>
    <property type="match status" value="1"/>
</dbReference>
<evidence type="ECO:0000259" key="1">
    <source>
        <dbReference type="PROSITE" id="PS50943"/>
    </source>
</evidence>
<protein>
    <submittedName>
        <fullName evidence="2">Helix-turn-helix domain-containing protein</fullName>
    </submittedName>
</protein>
<organism evidence="2 3">
    <name type="scientific">Nocardia vinacea</name>
    <dbReference type="NCBI Taxonomy" id="96468"/>
    <lineage>
        <taxon>Bacteria</taxon>
        <taxon>Bacillati</taxon>
        <taxon>Actinomycetota</taxon>
        <taxon>Actinomycetes</taxon>
        <taxon>Mycobacteriales</taxon>
        <taxon>Nocardiaceae</taxon>
        <taxon>Nocardia</taxon>
    </lineage>
</organism>
<dbReference type="InterPro" id="IPR011990">
    <property type="entry name" value="TPR-like_helical_dom_sf"/>
</dbReference>
<dbReference type="PROSITE" id="PS50943">
    <property type="entry name" value="HTH_CROC1"/>
    <property type="match status" value="1"/>
</dbReference>
<dbReference type="Gene3D" id="1.25.40.10">
    <property type="entry name" value="Tetratricopeptide repeat domain"/>
    <property type="match status" value="1"/>
</dbReference>
<dbReference type="Proteomes" id="UP001432062">
    <property type="component" value="Chromosome"/>
</dbReference>
<dbReference type="RefSeq" id="WP_329412729.1">
    <property type="nucleotide sequence ID" value="NZ_CP109441.1"/>
</dbReference>
<dbReference type="EMBL" id="CP109441">
    <property type="protein sequence ID" value="WUV48393.1"/>
    <property type="molecule type" value="Genomic_DNA"/>
</dbReference>
<dbReference type="Gene3D" id="1.10.260.40">
    <property type="entry name" value="lambda repressor-like DNA-binding domains"/>
    <property type="match status" value="1"/>
</dbReference>